<protein>
    <submittedName>
        <fullName evidence="7">Monosaccharide ABC transporter membrane protein (CUT2 family)</fullName>
    </submittedName>
</protein>
<feature type="transmembrane region" description="Helical" evidence="6">
    <location>
        <begin position="12"/>
        <end position="33"/>
    </location>
</feature>
<dbReference type="RefSeq" id="WP_109747486.1">
    <property type="nucleotide sequence ID" value="NZ_CABJAT010000012.1"/>
</dbReference>
<feature type="transmembrane region" description="Helical" evidence="6">
    <location>
        <begin position="210"/>
        <end position="228"/>
    </location>
</feature>
<keyword evidence="5 6" id="KW-0472">Membrane</keyword>
<organism evidence="7 8">
    <name type="scientific">Murimonas intestini</name>
    <dbReference type="NCBI Taxonomy" id="1337051"/>
    <lineage>
        <taxon>Bacteria</taxon>
        <taxon>Bacillati</taxon>
        <taxon>Bacillota</taxon>
        <taxon>Clostridia</taxon>
        <taxon>Lachnospirales</taxon>
        <taxon>Lachnospiraceae</taxon>
        <taxon>Murimonas</taxon>
    </lineage>
</organism>
<evidence type="ECO:0000256" key="6">
    <source>
        <dbReference type="SAM" id="Phobius"/>
    </source>
</evidence>
<keyword evidence="2" id="KW-1003">Cell membrane</keyword>
<evidence type="ECO:0000256" key="4">
    <source>
        <dbReference type="ARBA" id="ARBA00022989"/>
    </source>
</evidence>
<feature type="transmembrane region" description="Helical" evidence="6">
    <location>
        <begin position="289"/>
        <end position="307"/>
    </location>
</feature>
<evidence type="ECO:0000256" key="5">
    <source>
        <dbReference type="ARBA" id="ARBA00023136"/>
    </source>
</evidence>
<dbReference type="EMBL" id="QGGY01000011">
    <property type="protein sequence ID" value="PWJ73685.1"/>
    <property type="molecule type" value="Genomic_DNA"/>
</dbReference>
<dbReference type="PANTHER" id="PTHR32196">
    <property type="entry name" value="ABC TRANSPORTER PERMEASE PROTEIN YPHD-RELATED-RELATED"/>
    <property type="match status" value="1"/>
</dbReference>
<feature type="transmembrane region" description="Helical" evidence="6">
    <location>
        <begin position="53"/>
        <end position="77"/>
    </location>
</feature>
<dbReference type="GO" id="GO:0005886">
    <property type="term" value="C:plasma membrane"/>
    <property type="evidence" value="ECO:0007669"/>
    <property type="project" value="UniProtKB-SubCell"/>
</dbReference>
<keyword evidence="4 6" id="KW-1133">Transmembrane helix</keyword>
<evidence type="ECO:0000313" key="8">
    <source>
        <dbReference type="Proteomes" id="UP000245412"/>
    </source>
</evidence>
<feature type="transmembrane region" description="Helical" evidence="6">
    <location>
        <begin position="157"/>
        <end position="179"/>
    </location>
</feature>
<keyword evidence="8" id="KW-1185">Reference proteome</keyword>
<dbReference type="GO" id="GO:0022857">
    <property type="term" value="F:transmembrane transporter activity"/>
    <property type="evidence" value="ECO:0007669"/>
    <property type="project" value="InterPro"/>
</dbReference>
<gene>
    <name evidence="7" type="ORF">C7383_11114</name>
</gene>
<proteinExistence type="predicted"/>
<feature type="transmembrane region" description="Helical" evidence="6">
    <location>
        <begin position="89"/>
        <end position="114"/>
    </location>
</feature>
<evidence type="ECO:0000256" key="1">
    <source>
        <dbReference type="ARBA" id="ARBA00004651"/>
    </source>
</evidence>
<sequence length="319" mass="33879">MNAIYKKYRREWSALIALFITIILFSVLEHSYLSATNIATIVTQSVTYGLMGIGMTCVIITGGIDLSVGSSLALLACVGAQLAKAGMPIPIWIVVCLALGFLMGVINGVLVGVMKLQPFIATMGTMQIYRGIGYVITGGFPVLNVPRNYRNVFNFKITSVITFSVIVFFLFAIIITFVLKKMKIGTYAYAVGGNEDAARLSGVRVERTKALLYGIGMLGTTLAALIMIGRLGTGDPSTGQGYEMDAIAAAAIGGTSMAGGRGNIFGTVIGAVLFSALKVGLVVMGVDTFYQYIVTGIVIVIAAYIEIVQGNMLSKKKEK</sequence>
<evidence type="ECO:0000313" key="7">
    <source>
        <dbReference type="EMBL" id="PWJ73685.1"/>
    </source>
</evidence>
<dbReference type="Proteomes" id="UP000245412">
    <property type="component" value="Unassembled WGS sequence"/>
</dbReference>
<reference evidence="7 8" key="1">
    <citation type="submission" date="2018-05" db="EMBL/GenBank/DDBJ databases">
        <authorList>
            <person name="Goeker M."/>
            <person name="Huntemann M."/>
            <person name="Clum A."/>
            <person name="Pillay M."/>
            <person name="Palaniappan K."/>
            <person name="Varghese N."/>
            <person name="Mikhailova N."/>
            <person name="Stamatis D."/>
            <person name="Reddy T."/>
            <person name="Daum C."/>
            <person name="Shapiro N."/>
            <person name="Ivanova N."/>
            <person name="Kyrpides N."/>
            <person name="Woyke T."/>
        </authorList>
    </citation>
    <scope>NUCLEOTIDE SEQUENCE [LARGE SCALE GENOMIC DNA]</scope>
    <source>
        <strain evidence="7 8">DSM 26524</strain>
    </source>
</reference>
<comment type="subcellular location">
    <subcellularLocation>
        <location evidence="1">Cell membrane</location>
        <topology evidence="1">Multi-pass membrane protein</topology>
    </subcellularLocation>
</comment>
<evidence type="ECO:0000256" key="3">
    <source>
        <dbReference type="ARBA" id="ARBA00022692"/>
    </source>
</evidence>
<dbReference type="CDD" id="cd06579">
    <property type="entry name" value="TM_PBP1_transp_AraH_like"/>
    <property type="match status" value="1"/>
</dbReference>
<feature type="transmembrane region" description="Helical" evidence="6">
    <location>
        <begin position="264"/>
        <end position="283"/>
    </location>
</feature>
<feature type="transmembrane region" description="Helical" evidence="6">
    <location>
        <begin position="126"/>
        <end position="145"/>
    </location>
</feature>
<evidence type="ECO:0000256" key="2">
    <source>
        <dbReference type="ARBA" id="ARBA00022475"/>
    </source>
</evidence>
<dbReference type="InterPro" id="IPR001851">
    <property type="entry name" value="ABC_transp_permease"/>
</dbReference>
<keyword evidence="3 6" id="KW-0812">Transmembrane</keyword>
<dbReference type="AlphaFoldDB" id="A0AB73T1A1"/>
<comment type="caution">
    <text evidence="7">The sequence shown here is derived from an EMBL/GenBank/DDBJ whole genome shotgun (WGS) entry which is preliminary data.</text>
</comment>
<dbReference type="Pfam" id="PF02653">
    <property type="entry name" value="BPD_transp_2"/>
    <property type="match status" value="1"/>
</dbReference>
<name>A0AB73T1A1_9FIRM</name>
<accession>A0AB73T1A1</accession>